<dbReference type="Gene3D" id="1.25.40.10">
    <property type="entry name" value="Tetratricopeptide repeat domain"/>
    <property type="match status" value="1"/>
</dbReference>
<dbReference type="PROSITE" id="PS51257">
    <property type="entry name" value="PROKAR_LIPOPROTEIN"/>
    <property type="match status" value="1"/>
</dbReference>
<dbReference type="Proteomes" id="UP000193396">
    <property type="component" value="Unassembled WGS sequence"/>
</dbReference>
<protein>
    <submittedName>
        <fullName evidence="1">Uncharacterized protein</fullName>
    </submittedName>
</protein>
<sequence length="264" mass="28212">MNALPDRRQFQIRSLYPAIAVALLLGLSACGETGSNWEPQDMFASPAEKPVDERYRAMIDFKALSRDDAGIDYAAGPSATVLGAVEEAVALCQEKGGQGCKAVRVGLTYVDGLDVDSIKSVMEGYQNTMLAEAMQAANAGNAGAANWLAFHYATRGENLAEAERLIKRALQVAPNDPGALDTYGLVLYKQGKYQEAEDVFVTVNKAMPTAEHIAHFADNALAMGKTDMARAAYQRALAAQPSAVLSQEIQKRLLALDLGGAAKQ</sequence>
<keyword evidence="2" id="KW-1185">Reference proteome</keyword>
<comment type="caution">
    <text evidence="1">The sequence shown here is derived from an EMBL/GenBank/DDBJ whole genome shotgun (WGS) entry which is preliminary data.</text>
</comment>
<reference evidence="1 2" key="1">
    <citation type="submission" date="2014-03" db="EMBL/GenBank/DDBJ databases">
        <title>The draft genome sequence of Thalassospira alkalitolerans JCM 18968.</title>
        <authorList>
            <person name="Lai Q."/>
            <person name="Shao Z."/>
        </authorList>
    </citation>
    <scope>NUCLEOTIDE SEQUENCE [LARGE SCALE GENOMIC DNA]</scope>
    <source>
        <strain evidence="1 2">JCM 18968</strain>
    </source>
</reference>
<dbReference type="AlphaFoldDB" id="A0A1Y2LED8"/>
<dbReference type="SUPFAM" id="SSF48452">
    <property type="entry name" value="TPR-like"/>
    <property type="match status" value="1"/>
</dbReference>
<evidence type="ECO:0000313" key="1">
    <source>
        <dbReference type="EMBL" id="OSQ49249.1"/>
    </source>
</evidence>
<dbReference type="InterPro" id="IPR011990">
    <property type="entry name" value="TPR-like_helical_dom_sf"/>
</dbReference>
<dbReference type="STRING" id="1293890.TALK_05560"/>
<gene>
    <name evidence="1" type="ORF">TALK_05560</name>
</gene>
<evidence type="ECO:0000313" key="2">
    <source>
        <dbReference type="Proteomes" id="UP000193396"/>
    </source>
</evidence>
<organism evidence="1 2">
    <name type="scientific">Thalassospira alkalitolerans</name>
    <dbReference type="NCBI Taxonomy" id="1293890"/>
    <lineage>
        <taxon>Bacteria</taxon>
        <taxon>Pseudomonadati</taxon>
        <taxon>Pseudomonadota</taxon>
        <taxon>Alphaproteobacteria</taxon>
        <taxon>Rhodospirillales</taxon>
        <taxon>Thalassospiraceae</taxon>
        <taxon>Thalassospira</taxon>
    </lineage>
</organism>
<dbReference type="EMBL" id="JFKB01000003">
    <property type="protein sequence ID" value="OSQ49249.1"/>
    <property type="molecule type" value="Genomic_DNA"/>
</dbReference>
<dbReference type="OrthoDB" id="129043at2"/>
<accession>A0A1Y2LED8</accession>
<name>A0A1Y2LED8_9PROT</name>
<proteinExistence type="predicted"/>